<organism evidence="1 2">
    <name type="scientific">Pyropia yezoensis</name>
    <name type="common">Susabi-nori</name>
    <name type="synonym">Porphyra yezoensis</name>
    <dbReference type="NCBI Taxonomy" id="2788"/>
    <lineage>
        <taxon>Eukaryota</taxon>
        <taxon>Rhodophyta</taxon>
        <taxon>Bangiophyceae</taxon>
        <taxon>Bangiales</taxon>
        <taxon>Bangiaceae</taxon>
        <taxon>Pyropia</taxon>
    </lineage>
</organism>
<protein>
    <submittedName>
        <fullName evidence="1">Uncharacterized protein</fullName>
    </submittedName>
</protein>
<sequence>MGETTPCPGSRAGDHRGRRCGNGDGGGGGGGPAGQPQLLERSTTEAVFGGPWASAVRPTTSSHRPMGNCQYRHAFVHRENGESPTAHTRPPKSPAATAAGGSGRPAAAASCCRCNRCLTGVPVCGMRALTPSLPARCGRVSLLAGGISPQVLRWSVPRVASVACWTASRQLWRTWRLAAAPSSSYAPT</sequence>
<accession>A0ACC3BQ70</accession>
<keyword evidence="2" id="KW-1185">Reference proteome</keyword>
<reference evidence="1" key="1">
    <citation type="submission" date="2019-11" db="EMBL/GenBank/DDBJ databases">
        <title>Nori genome reveals adaptations in red seaweeds to the harsh intertidal environment.</title>
        <authorList>
            <person name="Wang D."/>
            <person name="Mao Y."/>
        </authorList>
    </citation>
    <scope>NUCLEOTIDE SEQUENCE</scope>
    <source>
        <tissue evidence="1">Gametophyte</tissue>
    </source>
</reference>
<dbReference type="Proteomes" id="UP000798662">
    <property type="component" value="Chromosome 1"/>
</dbReference>
<evidence type="ECO:0000313" key="1">
    <source>
        <dbReference type="EMBL" id="KAK1859987.1"/>
    </source>
</evidence>
<comment type="caution">
    <text evidence="1">The sequence shown here is derived from an EMBL/GenBank/DDBJ whole genome shotgun (WGS) entry which is preliminary data.</text>
</comment>
<name>A0ACC3BQ70_PYRYE</name>
<gene>
    <name evidence="1" type="ORF">I4F81_002579</name>
</gene>
<evidence type="ECO:0000313" key="2">
    <source>
        <dbReference type="Proteomes" id="UP000798662"/>
    </source>
</evidence>
<proteinExistence type="predicted"/>
<dbReference type="EMBL" id="CM020618">
    <property type="protein sequence ID" value="KAK1859987.1"/>
    <property type="molecule type" value="Genomic_DNA"/>
</dbReference>